<proteinExistence type="inferred from homology"/>
<evidence type="ECO:0000256" key="6">
    <source>
        <dbReference type="ARBA" id="ARBA00023224"/>
    </source>
</evidence>
<dbReference type="InterPro" id="IPR003660">
    <property type="entry name" value="HAMP_dom"/>
</dbReference>
<dbReference type="SMART" id="SM00283">
    <property type="entry name" value="MA"/>
    <property type="match status" value="1"/>
</dbReference>
<evidence type="ECO:0000256" key="4">
    <source>
        <dbReference type="ARBA" id="ARBA00022989"/>
    </source>
</evidence>
<keyword evidence="3 9" id="KW-0812">Transmembrane</keyword>
<accession>A0A202BFH1</accession>
<name>A0A202BFH1_CHRVL</name>
<evidence type="ECO:0000256" key="3">
    <source>
        <dbReference type="ARBA" id="ARBA00022692"/>
    </source>
</evidence>
<dbReference type="Gene3D" id="1.10.287.950">
    <property type="entry name" value="Methyl-accepting chemotaxis protein"/>
    <property type="match status" value="1"/>
</dbReference>
<dbReference type="Gene3D" id="3.30.450.20">
    <property type="entry name" value="PAS domain"/>
    <property type="match status" value="1"/>
</dbReference>
<feature type="domain" description="HAMP" evidence="11">
    <location>
        <begin position="228"/>
        <end position="268"/>
    </location>
</feature>
<evidence type="ECO:0000313" key="13">
    <source>
        <dbReference type="Proteomes" id="UP000196342"/>
    </source>
</evidence>
<organism evidence="12 13">
    <name type="scientific">Chromobacterium violaceum</name>
    <dbReference type="NCBI Taxonomy" id="536"/>
    <lineage>
        <taxon>Bacteria</taxon>
        <taxon>Pseudomonadati</taxon>
        <taxon>Pseudomonadota</taxon>
        <taxon>Betaproteobacteria</taxon>
        <taxon>Neisseriales</taxon>
        <taxon>Chromobacteriaceae</taxon>
        <taxon>Chromobacterium</taxon>
    </lineage>
</organism>
<dbReference type="AlphaFoldDB" id="A0A202BFH1"/>
<evidence type="ECO:0000259" key="10">
    <source>
        <dbReference type="PROSITE" id="PS50111"/>
    </source>
</evidence>
<dbReference type="EMBL" id="NHOO01000002">
    <property type="protein sequence ID" value="OVE50125.1"/>
    <property type="molecule type" value="Genomic_DNA"/>
</dbReference>
<evidence type="ECO:0000259" key="11">
    <source>
        <dbReference type="PROSITE" id="PS50885"/>
    </source>
</evidence>
<dbReference type="InterPro" id="IPR004089">
    <property type="entry name" value="MCPsignal_dom"/>
</dbReference>
<dbReference type="GO" id="GO:0005886">
    <property type="term" value="C:plasma membrane"/>
    <property type="evidence" value="ECO:0007669"/>
    <property type="project" value="UniProtKB-SubCell"/>
</dbReference>
<dbReference type="PANTHER" id="PTHR32089">
    <property type="entry name" value="METHYL-ACCEPTING CHEMOTAXIS PROTEIN MCPB"/>
    <property type="match status" value="1"/>
</dbReference>
<evidence type="ECO:0000256" key="8">
    <source>
        <dbReference type="PROSITE-ProRule" id="PRU00284"/>
    </source>
</evidence>
<dbReference type="SMART" id="SM01049">
    <property type="entry name" value="Cache_2"/>
    <property type="match status" value="1"/>
</dbReference>
<dbReference type="PROSITE" id="PS50885">
    <property type="entry name" value="HAMP"/>
    <property type="match status" value="1"/>
</dbReference>
<keyword evidence="5 9" id="KW-0472">Membrane</keyword>
<dbReference type="CDD" id="cd11386">
    <property type="entry name" value="MCP_signal"/>
    <property type="match status" value="1"/>
</dbReference>
<dbReference type="GO" id="GO:0004888">
    <property type="term" value="F:transmembrane signaling receptor activity"/>
    <property type="evidence" value="ECO:0007669"/>
    <property type="project" value="InterPro"/>
</dbReference>
<comment type="caution">
    <text evidence="12">The sequence shown here is derived from an EMBL/GenBank/DDBJ whole genome shotgun (WGS) entry which is preliminary data.</text>
</comment>
<comment type="similarity">
    <text evidence="7">Belongs to the methyl-accepting chemotaxis (MCP) protein family.</text>
</comment>
<gene>
    <name evidence="12" type="ORF">CBW21_02390</name>
</gene>
<keyword evidence="6 8" id="KW-0807">Transducer</keyword>
<dbReference type="GO" id="GO:0007165">
    <property type="term" value="P:signal transduction"/>
    <property type="evidence" value="ECO:0007669"/>
    <property type="project" value="UniProtKB-KW"/>
</dbReference>
<keyword evidence="2" id="KW-1003">Cell membrane</keyword>
<sequence>MFPYPRVSKMQLNTRLIIIIAASLLALLGLSTTALLSTRATLHQEKRDQIVHLLKMAENSLTHFQQLEAKGMPRAEAQKQAIAALSALKVDDIYFFGRNREHRVLFHPSKDRVGKLDMGSKLPDGRSTVEAYDDAMKDAHYGVLVIQTKRKGSGDQEFPKLNGVFRFEPWDWTIGTGIFIDDIDQLFWSEARTLMAVAAICVVVLGALVGWMSRSILQSLGGEPRYAADVVKAIADGDLSLEIQVKGGPDSLLGAMNDMRGKLRQMIDEIGRATSSINHSCHQLSSDMDKVHEVSGIASSSTTSAAAAIEQLSVSIDHVSASTRDTETGARDTAELARHGKNLAGDAANGIRQIADQIHGASDMVGQLAERSRSISSIAETIRDIANQTNLLALNAAIEAARAGEMGRGFAVVADEVRKLAERTASATDEISNIVQAVINETGNVSGRMDEIRPAVQAGVEQVHQAAETLESISQQATTALEHVHNVVVAMGEQSQAGTNIAGNVEQVAGVVEETQNSVSHAVEAVRAIDQQASNLHQTVSRFRL</sequence>
<dbReference type="Proteomes" id="UP000196342">
    <property type="component" value="Unassembled WGS sequence"/>
</dbReference>
<evidence type="ECO:0000256" key="1">
    <source>
        <dbReference type="ARBA" id="ARBA00004651"/>
    </source>
</evidence>
<dbReference type="FunFam" id="1.10.287.950:FF:000001">
    <property type="entry name" value="Methyl-accepting chemotaxis sensory transducer"/>
    <property type="match status" value="1"/>
</dbReference>
<evidence type="ECO:0000313" key="12">
    <source>
        <dbReference type="EMBL" id="OVE50125.1"/>
    </source>
</evidence>
<evidence type="ECO:0000256" key="5">
    <source>
        <dbReference type="ARBA" id="ARBA00023136"/>
    </source>
</evidence>
<dbReference type="PRINTS" id="PR00260">
    <property type="entry name" value="CHEMTRNSDUCR"/>
</dbReference>
<protein>
    <submittedName>
        <fullName evidence="12">Chemotaxis protein</fullName>
    </submittedName>
</protein>
<evidence type="ECO:0000256" key="7">
    <source>
        <dbReference type="ARBA" id="ARBA00029447"/>
    </source>
</evidence>
<dbReference type="SUPFAM" id="SSF58104">
    <property type="entry name" value="Methyl-accepting chemotaxis protein (MCP) signaling domain"/>
    <property type="match status" value="1"/>
</dbReference>
<dbReference type="Pfam" id="PF00015">
    <property type="entry name" value="MCPsignal"/>
    <property type="match status" value="1"/>
</dbReference>
<dbReference type="PANTHER" id="PTHR32089:SF112">
    <property type="entry name" value="LYSOZYME-LIKE PROTEIN-RELATED"/>
    <property type="match status" value="1"/>
</dbReference>
<dbReference type="InterPro" id="IPR004090">
    <property type="entry name" value="Chemotax_Me-accpt_rcpt"/>
</dbReference>
<dbReference type="GO" id="GO:0006935">
    <property type="term" value="P:chemotaxis"/>
    <property type="evidence" value="ECO:0007669"/>
    <property type="project" value="InterPro"/>
</dbReference>
<dbReference type="Pfam" id="PF17200">
    <property type="entry name" value="sCache_2"/>
    <property type="match status" value="1"/>
</dbReference>
<feature type="transmembrane region" description="Helical" evidence="9">
    <location>
        <begin position="193"/>
        <end position="211"/>
    </location>
</feature>
<comment type="subcellular location">
    <subcellularLocation>
        <location evidence="1">Cell membrane</location>
        <topology evidence="1">Multi-pass membrane protein</topology>
    </subcellularLocation>
</comment>
<evidence type="ECO:0000256" key="9">
    <source>
        <dbReference type="SAM" id="Phobius"/>
    </source>
</evidence>
<keyword evidence="13" id="KW-1185">Reference proteome</keyword>
<dbReference type="PROSITE" id="PS50111">
    <property type="entry name" value="CHEMOTAXIS_TRANSDUC_2"/>
    <property type="match status" value="1"/>
</dbReference>
<evidence type="ECO:0000256" key="2">
    <source>
        <dbReference type="ARBA" id="ARBA00022475"/>
    </source>
</evidence>
<dbReference type="InterPro" id="IPR033480">
    <property type="entry name" value="sCache_2"/>
</dbReference>
<reference evidence="12 13" key="1">
    <citation type="submission" date="2017-05" db="EMBL/GenBank/DDBJ databases">
        <title>Chromobacterium violaceum GHPS1 isolated from Hydrocarbon polluted soil in French Guiana display an awesome secondary metabolite arsenal and a battery of drug and heavy-metal-resistance and detoxification of xenobiotics proteins.</title>
        <authorList>
            <person name="Belbahri L."/>
        </authorList>
    </citation>
    <scope>NUCLEOTIDE SEQUENCE [LARGE SCALE GENOMIC DNA]</scope>
    <source>
        <strain evidence="12 13">GHPS1</strain>
    </source>
</reference>
<feature type="domain" description="Methyl-accepting transducer" evidence="10">
    <location>
        <begin position="273"/>
        <end position="509"/>
    </location>
</feature>
<keyword evidence="4 9" id="KW-1133">Transmembrane helix</keyword>